<dbReference type="InterPro" id="IPR042099">
    <property type="entry name" value="ANL_N_sf"/>
</dbReference>
<evidence type="ECO:0000313" key="4">
    <source>
        <dbReference type="EMBL" id="KAB8298925.1"/>
    </source>
</evidence>
<dbReference type="GO" id="GO:0031956">
    <property type="term" value="F:medium-chain fatty acid-CoA ligase activity"/>
    <property type="evidence" value="ECO:0007669"/>
    <property type="project" value="TreeGrafter"/>
</dbReference>
<keyword evidence="1" id="KW-0596">Phosphopantetheine</keyword>
<dbReference type="InterPro" id="IPR000873">
    <property type="entry name" value="AMP-dep_synth/lig_dom"/>
</dbReference>
<keyword evidence="2" id="KW-0597">Phosphoprotein</keyword>
<evidence type="ECO:0000259" key="3">
    <source>
        <dbReference type="Pfam" id="PF00501"/>
    </source>
</evidence>
<name>A0A5N6K830_MONLA</name>
<dbReference type="InterPro" id="IPR020845">
    <property type="entry name" value="AMP-binding_CS"/>
</dbReference>
<dbReference type="PANTHER" id="PTHR43201:SF30">
    <property type="entry name" value="AMP-DEPENDENT SYNTHETASE_LIGASE DOMAIN-CONTAINING PROTEIN"/>
    <property type="match status" value="1"/>
</dbReference>
<dbReference type="EMBL" id="VIGI01000006">
    <property type="protein sequence ID" value="KAB8298925.1"/>
    <property type="molecule type" value="Genomic_DNA"/>
</dbReference>
<dbReference type="InterPro" id="IPR045851">
    <property type="entry name" value="AMP-bd_C_sf"/>
</dbReference>
<evidence type="ECO:0000313" key="5">
    <source>
        <dbReference type="Proteomes" id="UP000326757"/>
    </source>
</evidence>
<dbReference type="SUPFAM" id="SSF47336">
    <property type="entry name" value="ACP-like"/>
    <property type="match status" value="1"/>
</dbReference>
<dbReference type="GO" id="GO:0006631">
    <property type="term" value="P:fatty acid metabolic process"/>
    <property type="evidence" value="ECO:0007669"/>
    <property type="project" value="TreeGrafter"/>
</dbReference>
<evidence type="ECO:0000256" key="2">
    <source>
        <dbReference type="ARBA" id="ARBA00022553"/>
    </source>
</evidence>
<dbReference type="Gene3D" id="3.40.50.12780">
    <property type="entry name" value="N-terminal domain of ligase-like"/>
    <property type="match status" value="2"/>
</dbReference>
<dbReference type="OrthoDB" id="10253869at2759"/>
<proteinExistence type="predicted"/>
<reference evidence="4 5" key="1">
    <citation type="submission" date="2019-06" db="EMBL/GenBank/DDBJ databases">
        <title>Genome Sequence of the Brown Rot Fungal Pathogen Monilinia laxa.</title>
        <authorList>
            <person name="De Miccolis Angelini R.M."/>
            <person name="Landi L."/>
            <person name="Abate D."/>
            <person name="Pollastro S."/>
            <person name="Romanazzi G."/>
            <person name="Faretra F."/>
        </authorList>
    </citation>
    <scope>NUCLEOTIDE SEQUENCE [LARGE SCALE GENOMIC DNA]</scope>
    <source>
        <strain evidence="4 5">Mlax316</strain>
    </source>
</reference>
<gene>
    <name evidence="4" type="ORF">EYC80_001080</name>
</gene>
<dbReference type="SUPFAM" id="SSF56801">
    <property type="entry name" value="Acetyl-CoA synthetase-like"/>
    <property type="match status" value="1"/>
</dbReference>
<accession>A0A5N6K830</accession>
<evidence type="ECO:0000256" key="1">
    <source>
        <dbReference type="ARBA" id="ARBA00022450"/>
    </source>
</evidence>
<dbReference type="Proteomes" id="UP000326757">
    <property type="component" value="Unassembled WGS sequence"/>
</dbReference>
<dbReference type="Pfam" id="PF00501">
    <property type="entry name" value="AMP-binding"/>
    <property type="match status" value="1"/>
</dbReference>
<dbReference type="CDD" id="cd04433">
    <property type="entry name" value="AFD_class_I"/>
    <property type="match status" value="1"/>
</dbReference>
<organism evidence="4 5">
    <name type="scientific">Monilinia laxa</name>
    <name type="common">Brown rot fungus</name>
    <name type="synonym">Sclerotinia laxa</name>
    <dbReference type="NCBI Taxonomy" id="61186"/>
    <lineage>
        <taxon>Eukaryota</taxon>
        <taxon>Fungi</taxon>
        <taxon>Dikarya</taxon>
        <taxon>Ascomycota</taxon>
        <taxon>Pezizomycotina</taxon>
        <taxon>Leotiomycetes</taxon>
        <taxon>Helotiales</taxon>
        <taxon>Sclerotiniaceae</taxon>
        <taxon>Monilinia</taxon>
    </lineage>
</organism>
<dbReference type="InterPro" id="IPR036736">
    <property type="entry name" value="ACP-like_sf"/>
</dbReference>
<dbReference type="InterPro" id="IPR023213">
    <property type="entry name" value="CAT-like_dom_sf"/>
</dbReference>
<dbReference type="SUPFAM" id="SSF52777">
    <property type="entry name" value="CoA-dependent acyltransferases"/>
    <property type="match status" value="1"/>
</dbReference>
<dbReference type="Gene3D" id="3.30.300.30">
    <property type="match status" value="1"/>
</dbReference>
<dbReference type="PANTHER" id="PTHR43201">
    <property type="entry name" value="ACYL-COA SYNTHETASE"/>
    <property type="match status" value="1"/>
</dbReference>
<keyword evidence="5" id="KW-1185">Reference proteome</keyword>
<dbReference type="PROSITE" id="PS00455">
    <property type="entry name" value="AMP_BINDING"/>
    <property type="match status" value="1"/>
</dbReference>
<protein>
    <recommendedName>
        <fullName evidence="3">AMP-dependent synthetase/ligase domain-containing protein</fullName>
    </recommendedName>
</protein>
<comment type="caution">
    <text evidence="4">The sequence shown here is derived from an EMBL/GenBank/DDBJ whole genome shotgun (WGS) entry which is preliminary data.</text>
</comment>
<feature type="domain" description="AMP-dependent synthetase/ligase" evidence="3">
    <location>
        <begin position="84"/>
        <end position="324"/>
    </location>
</feature>
<sequence length="1034" mass="114965">MMTIPIAPGSILPAPSSKAECLGVEIPNLNKSLWDMFAAAAGKHPDEEALCSVWQASDHLDPQFKLGRGSSGTQTVAVVNNHKDEPVKPVLSSAPLRWTYSQLLQKAESLAFWLQQNGCTKGGNLVVFVWNSAEWVLFLWVAARLRMPFVPLDPRSLETDAMYYLNLTNPEVLVVLNSDTLPILKGLHKVKVRLLIGSSLFALPKEDIVAPGEELAMILFTSGTTSLPKGCPHTASNIWSATYDYDPVARKDGRQHKWLIQTPVWHIFAVGQTIRGWRDGSSVVFPAEKFDVTASLRALQQQNITHIGAVPLLVKALVAHPEFPGKKIPISANGHHIGVGKVLPGARLKICSPKSNLPLEKGETGELHIGGTSVISGYLKGVDSGFFYEDEAGLWFVTGDQALVDKDDVLYINGRYKDIIIRSGENLAPAKIENCLQDIGVVAQVVGIEDSVAGEVPVVVLQTCPQDVTKSSMVKAIVERLGPIYVPRSILTLEDLQLSALPMTATGKVRKVMLKAIVNQYSATISKAEGVSPEKQITNQLREIWAELMNSVPEDILLTDPVTDSADSITRLRFCKLLWSKFGHRLYLSDIERNKTIEQQAMLIIEQIAHGNSSTTLSDNMVFGERYGSLTVSSQTSWEESPPEQGEGGSIFQNHENLTEPASKVMQKFGLTWENDVEDILTIKDTFQEFAKGQRPQSYRHRVAFKVKGYNPGQVRAAVERSLLKRPILRTILVGDPGATAVHAVLRPSHVVYDILIKQESFSHESEVQETLVDDFGERFEARMFKAIVADIGGKDTALIITLNHSVFDALFAYSWYSDLDMFIQKPDFVPAPTMPFKLFADIHQQYKNSSLALSDINFHIRRLRGISRFTEALWPLKRAPGWMIGNDEGSKDFIVRRKWPFLPGWIADRLPSAMSINGPTLTWTMNMIQIKPAETCGELLTRMGRDQEELSSRAHAPWYQVLNGLGDDEGPIAKEASMRQVFNWDVSLKHLDSSVNDYKTLSPMGRMDWPDCGFFWNCGYVEHGTLLLCRVMG</sequence>
<dbReference type="Gene3D" id="3.30.559.10">
    <property type="entry name" value="Chloramphenicol acetyltransferase-like domain"/>
    <property type="match status" value="1"/>
</dbReference>
<dbReference type="AlphaFoldDB" id="A0A5N6K830"/>